<evidence type="ECO:0000256" key="1">
    <source>
        <dbReference type="SAM" id="MobiDB-lite"/>
    </source>
</evidence>
<evidence type="ECO:0000313" key="3">
    <source>
        <dbReference type="EMBL" id="EJZ83357.1"/>
    </source>
</evidence>
<dbReference type="InterPro" id="IPR051094">
    <property type="entry name" value="Diverse_Catalytic_Enzymes"/>
</dbReference>
<dbReference type="InterPro" id="IPR003607">
    <property type="entry name" value="HD/PDEase_dom"/>
</dbReference>
<feature type="domain" description="HD" evidence="2">
    <location>
        <begin position="85"/>
        <end position="196"/>
    </location>
</feature>
<accession>K0YIG6</accession>
<comment type="caution">
    <text evidence="3">The sequence shown here is derived from an EMBL/GenBank/DDBJ whole genome shotgun (WGS) entry which is preliminary data.</text>
</comment>
<dbReference type="OrthoDB" id="9803619at2"/>
<proteinExistence type="predicted"/>
<sequence>MAYCNFSKEFIERYEEDRAEGRTNPYRTNEAQALRRNPRRDTSPRLHRPAFVRDIDKILHVAPYNRYAGKTQVFSFVRNDDISRRGLHVQLVARTARTISRMLGLNEDLTEAIALGHDLGHTPFGHVGERILNGLYHADTGRFFNHNVHSVRVLDSLYARNVTLQVLDGILCHNGESSQREFLLGKTRDFDAFDDLLESCYVDEQTIASLRPSTLEGCVVRISDMIAYVGKDRQDAMGVGSIATDESFSGGVLGVQNAEIINNLTVDIVEHSYMRDRIAMSEEAFRSLKTAKAENYERIYLSDKQAETYENEITPMFEELYETILSNLAAHDESAPVFKHFIERIERQRNLYEDERPYRAESPHQVAVDYLASMTDEYFLAAHRFMCPQSRHSVEFRDYFDNIR</sequence>
<dbReference type="RefSeq" id="WP_009139753.1">
    <property type="nucleotide sequence ID" value="NZ_JH815198.1"/>
</dbReference>
<dbReference type="InParanoid" id="K0YIG6"/>
<dbReference type="PANTHER" id="PTHR35795">
    <property type="entry name" value="SLR1885 PROTEIN"/>
    <property type="match status" value="1"/>
</dbReference>
<dbReference type="CDD" id="cd00077">
    <property type="entry name" value="HDc"/>
    <property type="match status" value="1"/>
</dbReference>
<keyword evidence="4" id="KW-1185">Reference proteome</keyword>
<gene>
    <name evidence="3" type="ORF">HMPREF9451_01560</name>
</gene>
<dbReference type="AlphaFoldDB" id="K0YIG6"/>
<dbReference type="SUPFAM" id="SSF109604">
    <property type="entry name" value="HD-domain/PDEase-like"/>
    <property type="match status" value="1"/>
</dbReference>
<dbReference type="EMBL" id="ADMD01000008">
    <property type="protein sequence ID" value="EJZ83357.1"/>
    <property type="molecule type" value="Genomic_DNA"/>
</dbReference>
<dbReference type="eggNOG" id="COG0232">
    <property type="taxonomic scope" value="Bacteria"/>
</dbReference>
<reference evidence="3 4" key="1">
    <citation type="submission" date="2012-08" db="EMBL/GenBank/DDBJ databases">
        <title>The Genome Sequence of Slackia piriformis YIT 12062.</title>
        <authorList>
            <consortium name="The Broad Institute Genome Sequencing Platform"/>
            <person name="Earl A."/>
            <person name="Ward D."/>
            <person name="Feldgarden M."/>
            <person name="Gevers D."/>
            <person name="Morotomi M."/>
            <person name="Walker B."/>
            <person name="Young S.K."/>
            <person name="Zeng Q."/>
            <person name="Gargeya S."/>
            <person name="Fitzgerald M."/>
            <person name="Haas B."/>
            <person name="Abouelleil A."/>
            <person name="Alvarado L."/>
            <person name="Arachchi H.M."/>
            <person name="Berlin A.M."/>
            <person name="Chapman S.B."/>
            <person name="Goldberg J."/>
            <person name="Griggs A."/>
            <person name="Gujja S."/>
            <person name="Hansen M."/>
            <person name="Howarth C."/>
            <person name="Imamovic A."/>
            <person name="Larimer J."/>
            <person name="McCowen C."/>
            <person name="Montmayeur A."/>
            <person name="Murphy C."/>
            <person name="Neiman D."/>
            <person name="Pearson M."/>
            <person name="Priest M."/>
            <person name="Roberts A."/>
            <person name="Saif S."/>
            <person name="Shea T."/>
            <person name="Sisk P."/>
            <person name="Sykes S."/>
            <person name="Wortman J."/>
            <person name="Nusbaum C."/>
            <person name="Birren B."/>
        </authorList>
    </citation>
    <scope>NUCLEOTIDE SEQUENCE [LARGE SCALE GENOMIC DNA]</scope>
    <source>
        <strain evidence="3 4">YIT 12062</strain>
    </source>
</reference>
<protein>
    <recommendedName>
        <fullName evidence="2">HD domain-containing protein</fullName>
    </recommendedName>
</protein>
<dbReference type="PATRIC" id="fig|742818.3.peg.1646"/>
<dbReference type="PROSITE" id="PS51831">
    <property type="entry name" value="HD"/>
    <property type="match status" value="1"/>
</dbReference>
<evidence type="ECO:0000313" key="4">
    <source>
        <dbReference type="Proteomes" id="UP000006069"/>
    </source>
</evidence>
<dbReference type="HOGENOM" id="CLU_028163_1_1_11"/>
<feature type="region of interest" description="Disordered" evidence="1">
    <location>
        <begin position="18"/>
        <end position="47"/>
    </location>
</feature>
<dbReference type="InterPro" id="IPR006674">
    <property type="entry name" value="HD_domain"/>
</dbReference>
<name>K0YIG6_9ACTN</name>
<dbReference type="Gene3D" id="1.10.3210.10">
    <property type="entry name" value="Hypothetical protein af1432"/>
    <property type="match status" value="1"/>
</dbReference>
<evidence type="ECO:0000259" key="2">
    <source>
        <dbReference type="PROSITE" id="PS51831"/>
    </source>
</evidence>
<dbReference type="PANTHER" id="PTHR35795:SF1">
    <property type="entry name" value="BIS(5'-NUCLEOSYL)-TETRAPHOSPHATASE, SYMMETRICAL"/>
    <property type="match status" value="1"/>
</dbReference>
<organism evidence="3 4">
    <name type="scientific">Slackia piriformis YIT 12062</name>
    <dbReference type="NCBI Taxonomy" id="742818"/>
    <lineage>
        <taxon>Bacteria</taxon>
        <taxon>Bacillati</taxon>
        <taxon>Actinomycetota</taxon>
        <taxon>Coriobacteriia</taxon>
        <taxon>Eggerthellales</taxon>
        <taxon>Eggerthellaceae</taxon>
        <taxon>Slackia</taxon>
    </lineage>
</organism>
<dbReference type="Pfam" id="PF01966">
    <property type="entry name" value="HD"/>
    <property type="match status" value="1"/>
</dbReference>
<dbReference type="Proteomes" id="UP000006069">
    <property type="component" value="Unassembled WGS sequence"/>
</dbReference>